<dbReference type="NCBIfam" id="TIGR01444">
    <property type="entry name" value="fkbM_fam"/>
    <property type="match status" value="1"/>
</dbReference>
<gene>
    <name evidence="2" type="ORF">MCNOR_0137</name>
</gene>
<dbReference type="RefSeq" id="WP_282213425.1">
    <property type="nucleotide sequence ID" value="NZ_OX458332.1"/>
</dbReference>
<sequence>MRELPRFRGRGSLCAHANDVFLMLGLEPVVLARMTDDTIMRLDTRCHTEFLAYYTGQYDKALLDCVLALFDHDATFLDIGANVGFYAVAVAHAVRKTGGRGRVMAFEPFHDNFSRLKENIELNGLVDLAVLVETALSNTAGRQLIVLREDFSRGSTTGNASIVIDEDFDKDFPTVPIDMDRLDNLWQTLDARADKIDFVKIDIEGHEDFCLQGAWQTFCEHRPTFLMEINKPYYRARGVCVNDVLTANIPPEYVFYRNLADRWTTIRNFDECNPVDNVLLVPREKTLMDKYRRFIG</sequence>
<dbReference type="InterPro" id="IPR052514">
    <property type="entry name" value="SAM-dependent_MTase"/>
</dbReference>
<protein>
    <submittedName>
        <fullName evidence="2">Methyltransf_21 domain-containing protein</fullName>
    </submittedName>
</protein>
<dbReference type="Proteomes" id="UP001158598">
    <property type="component" value="Chromosome"/>
</dbReference>
<dbReference type="EMBL" id="OX458332">
    <property type="protein sequence ID" value="CAI8723474.1"/>
    <property type="molecule type" value="Genomic_DNA"/>
</dbReference>
<dbReference type="SUPFAM" id="SSF53335">
    <property type="entry name" value="S-adenosyl-L-methionine-dependent methyltransferases"/>
    <property type="match status" value="1"/>
</dbReference>
<dbReference type="PANTHER" id="PTHR34203">
    <property type="entry name" value="METHYLTRANSFERASE, FKBM FAMILY PROTEIN"/>
    <property type="match status" value="1"/>
</dbReference>
<dbReference type="InterPro" id="IPR029063">
    <property type="entry name" value="SAM-dependent_MTases_sf"/>
</dbReference>
<proteinExistence type="predicted"/>
<dbReference type="InterPro" id="IPR006342">
    <property type="entry name" value="FkbM_mtfrase"/>
</dbReference>
<evidence type="ECO:0000259" key="1">
    <source>
        <dbReference type="Pfam" id="PF05050"/>
    </source>
</evidence>
<organism evidence="2 3">
    <name type="scientific">Methylococcus capsulatus</name>
    <dbReference type="NCBI Taxonomy" id="414"/>
    <lineage>
        <taxon>Bacteria</taxon>
        <taxon>Pseudomonadati</taxon>
        <taxon>Pseudomonadota</taxon>
        <taxon>Gammaproteobacteria</taxon>
        <taxon>Methylococcales</taxon>
        <taxon>Methylococcaceae</taxon>
        <taxon>Methylococcus</taxon>
    </lineage>
</organism>
<accession>A0AA35XX14</accession>
<reference evidence="2" key="1">
    <citation type="submission" date="2023-03" db="EMBL/GenBank/DDBJ databases">
        <authorList>
            <person name="Pearce D."/>
        </authorList>
    </citation>
    <scope>NUCLEOTIDE SEQUENCE</scope>
    <source>
        <strain evidence="2">Mc</strain>
    </source>
</reference>
<name>A0AA35XX14_METCP</name>
<dbReference type="Pfam" id="PF05050">
    <property type="entry name" value="Methyltransf_21"/>
    <property type="match status" value="1"/>
</dbReference>
<dbReference type="Gene3D" id="3.40.50.150">
    <property type="entry name" value="Vaccinia Virus protein VP39"/>
    <property type="match status" value="1"/>
</dbReference>
<evidence type="ECO:0000313" key="3">
    <source>
        <dbReference type="Proteomes" id="UP001158598"/>
    </source>
</evidence>
<evidence type="ECO:0000313" key="2">
    <source>
        <dbReference type="EMBL" id="CAI8723474.1"/>
    </source>
</evidence>
<dbReference type="AlphaFoldDB" id="A0AA35XX14"/>
<dbReference type="PANTHER" id="PTHR34203:SF15">
    <property type="entry name" value="SLL1173 PROTEIN"/>
    <property type="match status" value="1"/>
</dbReference>
<feature type="domain" description="Methyltransferase FkbM" evidence="1">
    <location>
        <begin position="78"/>
        <end position="235"/>
    </location>
</feature>